<accession>A0A2T0GYE7</accession>
<feature type="chain" id="PRO_5015492797" evidence="1">
    <location>
        <begin position="24"/>
        <end position="313"/>
    </location>
</feature>
<keyword evidence="1" id="KW-0732">Signal</keyword>
<proteinExistence type="predicted"/>
<gene>
    <name evidence="2" type="ORF">CEP50_07000</name>
</gene>
<evidence type="ECO:0000313" key="2">
    <source>
        <dbReference type="EMBL" id="PRW64136.1"/>
    </source>
</evidence>
<evidence type="ECO:0000256" key="1">
    <source>
        <dbReference type="SAM" id="SignalP"/>
    </source>
</evidence>
<dbReference type="InParanoid" id="A0A2T0GYE7"/>
<dbReference type="EMBL" id="PVSR01000006">
    <property type="protein sequence ID" value="PRW64136.1"/>
    <property type="molecule type" value="Genomic_DNA"/>
</dbReference>
<dbReference type="AlphaFoldDB" id="A0A2T0GYE7"/>
<comment type="caution">
    <text evidence="2">The sequence shown here is derived from an EMBL/GenBank/DDBJ whole genome shotgun (WGS) entry which is preliminary data.</text>
</comment>
<dbReference type="RefSeq" id="WP_106113106.1">
    <property type="nucleotide sequence ID" value="NZ_PVSR01000006.1"/>
</dbReference>
<evidence type="ECO:0000313" key="3">
    <source>
        <dbReference type="Proteomes" id="UP000239352"/>
    </source>
</evidence>
<feature type="signal peptide" evidence="1">
    <location>
        <begin position="1"/>
        <end position="23"/>
    </location>
</feature>
<organism evidence="2 3">
    <name type="scientific">Actinopolyspora mortivallis</name>
    <dbReference type="NCBI Taxonomy" id="33906"/>
    <lineage>
        <taxon>Bacteria</taxon>
        <taxon>Bacillati</taxon>
        <taxon>Actinomycetota</taxon>
        <taxon>Actinomycetes</taxon>
        <taxon>Actinopolysporales</taxon>
        <taxon>Actinopolysporaceae</taxon>
        <taxon>Actinopolyspora</taxon>
    </lineage>
</organism>
<sequence length="313" mass="32213">MHKTFAAAFAALTVLGGAGTAVSATVPGESEKAPAPSVSHQGGLFTTVTGKLVRAESGYAVIDSESGARHTLDSDSGVLLPYLGERVRVTGSLPGRFGGQTDDPLTVRTVEPVESDGQLPERGTTELRMQVRTDGDVPAGMTFYGLFDQPEGPAQGEVDGIGDLGAIALNDFDGDGVYSASVGLRQGSSSVARIAVGSTATGPREVIHPQSTVRQDNTVVLDGDTTVTGDYAPVRSCGDVPFSPETDHGAFGVNATGVDCGVARDVAADAEGNLGENYRSHDFTCLAEESGGELGGYDYTCHHGVRKVTFSAS</sequence>
<name>A0A2T0GYE7_ACTMO</name>
<reference evidence="2 3" key="1">
    <citation type="submission" date="2018-03" db="EMBL/GenBank/DDBJ databases">
        <title>Actinopolyspora mortivallis from Sahara, screening for active biomolecules.</title>
        <authorList>
            <person name="Selama O."/>
            <person name="Wellington E.M.H."/>
            <person name="Hacene H."/>
        </authorList>
    </citation>
    <scope>NUCLEOTIDE SEQUENCE [LARGE SCALE GENOMIC DNA]</scope>
    <source>
        <strain evidence="2 3">M5A</strain>
    </source>
</reference>
<keyword evidence="3" id="KW-1185">Reference proteome</keyword>
<dbReference type="Proteomes" id="UP000239352">
    <property type="component" value="Unassembled WGS sequence"/>
</dbReference>
<protein>
    <submittedName>
        <fullName evidence="2">Uncharacterized protein</fullName>
    </submittedName>
</protein>